<feature type="domain" description="Sema" evidence="14">
    <location>
        <begin position="175"/>
        <end position="625"/>
    </location>
</feature>
<keyword evidence="3 13" id="KW-0812">Transmembrane</keyword>
<dbReference type="PRINTS" id="PR01705">
    <property type="entry name" value="TSP1REPEAT"/>
</dbReference>
<dbReference type="GO" id="GO:0071526">
    <property type="term" value="P:semaphorin-plexin signaling pathway"/>
    <property type="evidence" value="ECO:0007669"/>
    <property type="project" value="TreeGrafter"/>
</dbReference>
<evidence type="ECO:0000256" key="4">
    <source>
        <dbReference type="ARBA" id="ARBA00022737"/>
    </source>
</evidence>
<keyword evidence="8 13" id="KW-0472">Membrane</keyword>
<dbReference type="GeneID" id="115818427"/>
<dbReference type="Proteomes" id="UP000504632">
    <property type="component" value="Chromosome 8"/>
</dbReference>
<dbReference type="InterPro" id="IPR036352">
    <property type="entry name" value="Semap_dom_sf"/>
</dbReference>
<dbReference type="InterPro" id="IPR000884">
    <property type="entry name" value="TSP1_rpt"/>
</dbReference>
<evidence type="ECO:0000256" key="7">
    <source>
        <dbReference type="ARBA" id="ARBA00022989"/>
    </source>
</evidence>
<dbReference type="OrthoDB" id="9988752at2759"/>
<keyword evidence="7 13" id="KW-1133">Transmembrane helix</keyword>
<dbReference type="FunFam" id="3.30.1680.10:FF:000003">
    <property type="entry name" value="semaphorin-5B isoform X1"/>
    <property type="match status" value="1"/>
</dbReference>
<evidence type="ECO:0000256" key="12">
    <source>
        <dbReference type="SAM" id="MobiDB-lite"/>
    </source>
</evidence>
<dbReference type="RefSeq" id="XP_030637656.1">
    <property type="nucleotide sequence ID" value="XM_030781796.1"/>
</dbReference>
<dbReference type="InterPro" id="IPR002165">
    <property type="entry name" value="Plexin_repeat"/>
</dbReference>
<dbReference type="CTD" id="100000009"/>
<keyword evidence="9" id="KW-1015">Disulfide bond</keyword>
<keyword evidence="4" id="KW-0677">Repeat</keyword>
<dbReference type="InterPro" id="IPR036383">
    <property type="entry name" value="TSP1_rpt_sf"/>
</dbReference>
<feature type="region of interest" description="Disordered" evidence="12">
    <location>
        <begin position="1136"/>
        <end position="1160"/>
    </location>
</feature>
<feature type="transmembrane region" description="Helical" evidence="13">
    <location>
        <begin position="1101"/>
        <end position="1125"/>
    </location>
</feature>
<dbReference type="Pfam" id="PF23260">
    <property type="entry name" value="TSP1_2"/>
    <property type="match status" value="1"/>
</dbReference>
<comment type="caution">
    <text evidence="11">Lacks conserved residue(s) required for the propagation of feature annotation.</text>
</comment>
<dbReference type="PANTHER" id="PTHR11036">
    <property type="entry name" value="SEMAPHORIN"/>
    <property type="match status" value="1"/>
</dbReference>
<dbReference type="InParanoid" id="A0A6J2W2T8"/>
<comment type="subcellular location">
    <subcellularLocation>
        <location evidence="1">Membrane</location>
        <topology evidence="1">Single-pass membrane protein</topology>
    </subcellularLocation>
</comment>
<protein>
    <submittedName>
        <fullName evidence="16">Semaphorin-5B</fullName>
    </submittedName>
</protein>
<evidence type="ECO:0000259" key="14">
    <source>
        <dbReference type="PROSITE" id="PS51004"/>
    </source>
</evidence>
<evidence type="ECO:0000313" key="15">
    <source>
        <dbReference type="Proteomes" id="UP000504632"/>
    </source>
</evidence>
<dbReference type="Gene3D" id="3.30.1680.10">
    <property type="entry name" value="ligand-binding face of the semaphorins, domain 2"/>
    <property type="match status" value="1"/>
</dbReference>
<dbReference type="SMART" id="SM00423">
    <property type="entry name" value="PSI"/>
    <property type="match status" value="1"/>
</dbReference>
<dbReference type="Gene3D" id="2.20.100.10">
    <property type="entry name" value="Thrombospondin type-1 (TSP1) repeat"/>
    <property type="match status" value="6"/>
</dbReference>
<evidence type="ECO:0000256" key="8">
    <source>
        <dbReference type="ARBA" id="ARBA00023136"/>
    </source>
</evidence>
<keyword evidence="15" id="KW-1185">Reference proteome</keyword>
<keyword evidence="5" id="KW-0221">Differentiation</keyword>
<evidence type="ECO:0000256" key="11">
    <source>
        <dbReference type="PROSITE-ProRule" id="PRU00352"/>
    </source>
</evidence>
<evidence type="ECO:0000256" key="10">
    <source>
        <dbReference type="ARBA" id="ARBA00023180"/>
    </source>
</evidence>
<evidence type="ECO:0000256" key="5">
    <source>
        <dbReference type="ARBA" id="ARBA00022782"/>
    </source>
</evidence>
<gene>
    <name evidence="16" type="primary">sema5bb</name>
</gene>
<dbReference type="Pfam" id="PF01403">
    <property type="entry name" value="Sema"/>
    <property type="match status" value="1"/>
</dbReference>
<dbReference type="SUPFAM" id="SSF103575">
    <property type="entry name" value="Plexin repeat"/>
    <property type="match status" value="1"/>
</dbReference>
<dbReference type="InterPro" id="IPR027231">
    <property type="entry name" value="Semaphorin"/>
</dbReference>
<dbReference type="PROSITE" id="PS51004">
    <property type="entry name" value="SEMA"/>
    <property type="match status" value="1"/>
</dbReference>
<dbReference type="SMART" id="SM00209">
    <property type="entry name" value="TSP1"/>
    <property type="match status" value="6"/>
</dbReference>
<keyword evidence="6" id="KW-0524">Neurogenesis</keyword>
<dbReference type="Pfam" id="PF01437">
    <property type="entry name" value="PSI"/>
    <property type="match status" value="1"/>
</dbReference>
<dbReference type="GO" id="GO:0045499">
    <property type="term" value="F:chemorepellent activity"/>
    <property type="evidence" value="ECO:0007669"/>
    <property type="project" value="TreeGrafter"/>
</dbReference>
<keyword evidence="2" id="KW-0217">Developmental protein</keyword>
<proteinExistence type="predicted"/>
<dbReference type="GO" id="GO:0001755">
    <property type="term" value="P:neural crest cell migration"/>
    <property type="evidence" value="ECO:0007669"/>
    <property type="project" value="TreeGrafter"/>
</dbReference>
<dbReference type="InterPro" id="IPR016201">
    <property type="entry name" value="PSI"/>
</dbReference>
<dbReference type="GO" id="GO:0030215">
    <property type="term" value="F:semaphorin receptor binding"/>
    <property type="evidence" value="ECO:0007669"/>
    <property type="project" value="InterPro"/>
</dbReference>
<organism evidence="15 16">
    <name type="scientific">Chanos chanos</name>
    <name type="common">Milkfish</name>
    <name type="synonym">Mugil chanos</name>
    <dbReference type="NCBI Taxonomy" id="29144"/>
    <lineage>
        <taxon>Eukaryota</taxon>
        <taxon>Metazoa</taxon>
        <taxon>Chordata</taxon>
        <taxon>Craniata</taxon>
        <taxon>Vertebrata</taxon>
        <taxon>Euteleostomi</taxon>
        <taxon>Actinopterygii</taxon>
        <taxon>Neopterygii</taxon>
        <taxon>Teleostei</taxon>
        <taxon>Ostariophysi</taxon>
        <taxon>Gonorynchiformes</taxon>
        <taxon>Chanidae</taxon>
        <taxon>Chanos</taxon>
    </lineage>
</organism>
<reference evidence="16" key="1">
    <citation type="submission" date="2025-08" db="UniProtKB">
        <authorList>
            <consortium name="RefSeq"/>
        </authorList>
    </citation>
    <scope>IDENTIFICATION</scope>
</reference>
<evidence type="ECO:0000313" key="16">
    <source>
        <dbReference type="RefSeq" id="XP_030637656.1"/>
    </source>
</evidence>
<dbReference type="SUPFAM" id="SSF101912">
    <property type="entry name" value="Sema domain"/>
    <property type="match status" value="1"/>
</dbReference>
<keyword evidence="10" id="KW-0325">Glycoprotein</keyword>
<evidence type="ECO:0000256" key="1">
    <source>
        <dbReference type="ARBA" id="ARBA00004167"/>
    </source>
</evidence>
<dbReference type="InterPro" id="IPR057563">
    <property type="entry name" value="Sema5A/B-like_TSP-1"/>
</dbReference>
<evidence type="ECO:0000256" key="2">
    <source>
        <dbReference type="ARBA" id="ARBA00022473"/>
    </source>
</evidence>
<dbReference type="Gene3D" id="2.130.10.10">
    <property type="entry name" value="YVTN repeat-like/Quinoprotein amine dehydrogenase"/>
    <property type="match status" value="1"/>
</dbReference>
<dbReference type="InterPro" id="IPR001627">
    <property type="entry name" value="Semap_dom"/>
</dbReference>
<evidence type="ECO:0000256" key="13">
    <source>
        <dbReference type="SAM" id="Phobius"/>
    </source>
</evidence>
<dbReference type="SMART" id="SM00630">
    <property type="entry name" value="Sema"/>
    <property type="match status" value="1"/>
</dbReference>
<dbReference type="FunFam" id="2.130.10.10:FF:000048">
    <property type="entry name" value="semaphorin-5B isoform X1"/>
    <property type="match status" value="1"/>
</dbReference>
<dbReference type="AlphaFoldDB" id="A0A6J2W2T8"/>
<evidence type="ECO:0000256" key="3">
    <source>
        <dbReference type="ARBA" id="ARBA00022692"/>
    </source>
</evidence>
<dbReference type="InterPro" id="IPR015943">
    <property type="entry name" value="WD40/YVTN_repeat-like_dom_sf"/>
</dbReference>
<dbReference type="GO" id="GO:0030335">
    <property type="term" value="P:positive regulation of cell migration"/>
    <property type="evidence" value="ECO:0007669"/>
    <property type="project" value="TreeGrafter"/>
</dbReference>
<dbReference type="PANTHER" id="PTHR11036:SF39">
    <property type="entry name" value="SEMAPHORIN-5B"/>
    <property type="match status" value="1"/>
</dbReference>
<dbReference type="Pfam" id="PF00090">
    <property type="entry name" value="TSP_1"/>
    <property type="match status" value="6"/>
</dbReference>
<accession>A0A6J2W2T8</accession>
<evidence type="ECO:0000256" key="9">
    <source>
        <dbReference type="ARBA" id="ARBA00023157"/>
    </source>
</evidence>
<name>A0A6J2W2T8_CHACN</name>
<dbReference type="PROSITE" id="PS50092">
    <property type="entry name" value="TSP1"/>
    <property type="match status" value="6"/>
</dbReference>
<dbReference type="SUPFAM" id="SSF82895">
    <property type="entry name" value="TSP-1 type 1 repeat"/>
    <property type="match status" value="6"/>
</dbReference>
<dbReference type="GO" id="GO:0005886">
    <property type="term" value="C:plasma membrane"/>
    <property type="evidence" value="ECO:0007669"/>
    <property type="project" value="TreeGrafter"/>
</dbReference>
<sequence length="1220" mass="135184">MRYGFLATSPATWRREVIVASTCVGGDVWLSTHSPARVGNWLVHREQKKYIVIGYDHHTGHTSAVSFGRRARRFIVALQCVSKPSRSTDSFHVLKRAAASGYLAGVSQSPLLGEGAVVMATVTASPGETMPIRLAGLVLFFFSLSLPSALFQTTPATLTSDPVPVLSADCKKREHPITSFAALSPWLTSFSLSGVSDYSQLALDLTRNQLIVGARNHLFRLSLHNVSLLQATEWGVDEDTRKSCQSKGKTEDECQNYVRVLLISGKRLFTCGTNAFTPVCTTRLISNLSRVLDTINGVARCPYDPRHNSTAMVTERGELYAATVIDFSGRDPVIYRSLGNMPPLRTAQYNSKWLSEPHFVSAYEVGRFTYFFLRENAVEHDCGKTVFSRVARVCKNDVGGRFLLEDTWTTFMKARLNCSRSGEIPFYYHELQSTFYLPEQDLIYGVFTTNVNSIAASAVCAFNLSAITQAFNGPFRYQENPRTSWLSTPNPIPNFQCGTVGDGGPGGNLTERSLQDAQRLFLMSDVVQPVSTEPLVNQDNVRFSKLAVDIVQGRDTLYHVMYIGTEYGTILKVLSTTNESLRGCYLEEMKLLPEGEQEQILNLQILQSDRSLFVGLRSRVLKIPLERCSNYRTQQDCLEARDPYCGWDRKRRSCTTIEESSNMSQWSQNITQCPERNLTQDGGFGAWAPWQPCSHDDGEGSSACLCRSRSCDSPPPRCGGVKCVGPTIEVANCSRNGGWTPWSSWSPCSTSCGIGFEVRQRSCDNPAPRHGGRVCVGQGREERLCNEKTPCPMPVSWVSWSSWSKCSAVCGGGVQSRVRTCENGNTCPGCPLEYKACNLEACAEVRRNTPWTPWFPVNVTQGGARQEQRVRYTCRALLPDPHDLQLGKRKVETRLCPGDGPAACETDDLVEDLLRVGRPPTRVQGASWSSWETWSACTKECSKGFRTRKRTCGTPEGKSTPFACSGSPVEYQDCNPQPCPVKGAWSCWSSWSQCSASCGGGHYQRSRTCSNPSPANSGDICIGLHTEEALCNTQECEGGWGTWSQWGECDQEGLQSRSRKCEFSSAPCPGNATEQRECHSDESPVALPGLKKNPNCGGFSLFHLVLTGVCCFVGAVVLSVLVYVYRQRVHRPSQESAVIHPSTPNHLHYKDNSSTPKNEKYTPMEFKTLNKNNLLPDEGCNFFPSPLQQTNVYATTYYPTPLAKYDFPSLDSPCRNYMHS</sequence>
<dbReference type="FunFam" id="2.20.100.10:FF:000021">
    <property type="entry name" value="semaphorin-5B isoform X1"/>
    <property type="match status" value="1"/>
</dbReference>
<dbReference type="FunFam" id="2.20.100.10:FF:000001">
    <property type="entry name" value="semaphorin-5A isoform X1"/>
    <property type="match status" value="4"/>
</dbReference>
<evidence type="ECO:0000256" key="6">
    <source>
        <dbReference type="ARBA" id="ARBA00022902"/>
    </source>
</evidence>
<dbReference type="GO" id="GO:0007411">
    <property type="term" value="P:axon guidance"/>
    <property type="evidence" value="ECO:0007669"/>
    <property type="project" value="TreeGrafter"/>
</dbReference>